<dbReference type="EMBL" id="JASCZI010121290">
    <property type="protein sequence ID" value="MED6161038.1"/>
    <property type="molecule type" value="Genomic_DNA"/>
</dbReference>
<proteinExistence type="predicted"/>
<reference evidence="1 2" key="1">
    <citation type="journal article" date="2023" name="Plants (Basel)">
        <title>Bridging the Gap: Combining Genomics and Transcriptomics Approaches to Understand Stylosanthes scabra, an Orphan Legume from the Brazilian Caatinga.</title>
        <authorList>
            <person name="Ferreira-Neto J.R.C."/>
            <person name="da Silva M.D."/>
            <person name="Binneck E."/>
            <person name="de Melo N.F."/>
            <person name="da Silva R.H."/>
            <person name="de Melo A.L.T.M."/>
            <person name="Pandolfi V."/>
            <person name="Bustamante F.O."/>
            <person name="Brasileiro-Vidal A.C."/>
            <person name="Benko-Iseppon A.M."/>
        </authorList>
    </citation>
    <scope>NUCLEOTIDE SEQUENCE [LARGE SCALE GENOMIC DNA]</scope>
    <source>
        <tissue evidence="1">Leaves</tissue>
    </source>
</reference>
<sequence>MNQFAPELEEFRKKIVEKMTLSEENAKRVEIIRENTTILHHRTIIMTSPSFIFQAPHLHSLYLYFILKDFTILNSASIPNRASNTTVSGYRSHED</sequence>
<dbReference type="Proteomes" id="UP001341840">
    <property type="component" value="Unassembled WGS sequence"/>
</dbReference>
<gene>
    <name evidence="1" type="ORF">PIB30_056986</name>
</gene>
<evidence type="ECO:0000313" key="1">
    <source>
        <dbReference type="EMBL" id="MED6161038.1"/>
    </source>
</evidence>
<accession>A0ABU6UMI7</accession>
<keyword evidence="2" id="KW-1185">Reference proteome</keyword>
<organism evidence="1 2">
    <name type="scientific">Stylosanthes scabra</name>
    <dbReference type="NCBI Taxonomy" id="79078"/>
    <lineage>
        <taxon>Eukaryota</taxon>
        <taxon>Viridiplantae</taxon>
        <taxon>Streptophyta</taxon>
        <taxon>Embryophyta</taxon>
        <taxon>Tracheophyta</taxon>
        <taxon>Spermatophyta</taxon>
        <taxon>Magnoliopsida</taxon>
        <taxon>eudicotyledons</taxon>
        <taxon>Gunneridae</taxon>
        <taxon>Pentapetalae</taxon>
        <taxon>rosids</taxon>
        <taxon>fabids</taxon>
        <taxon>Fabales</taxon>
        <taxon>Fabaceae</taxon>
        <taxon>Papilionoideae</taxon>
        <taxon>50 kb inversion clade</taxon>
        <taxon>dalbergioids sensu lato</taxon>
        <taxon>Dalbergieae</taxon>
        <taxon>Pterocarpus clade</taxon>
        <taxon>Stylosanthes</taxon>
    </lineage>
</organism>
<name>A0ABU6UMI7_9FABA</name>
<evidence type="ECO:0000313" key="2">
    <source>
        <dbReference type="Proteomes" id="UP001341840"/>
    </source>
</evidence>
<comment type="caution">
    <text evidence="1">The sequence shown here is derived from an EMBL/GenBank/DDBJ whole genome shotgun (WGS) entry which is preliminary data.</text>
</comment>
<protein>
    <submittedName>
        <fullName evidence="1">Uncharacterized protein</fullName>
    </submittedName>
</protein>